<feature type="domain" description="Thioredoxin" evidence="6">
    <location>
        <begin position="227"/>
        <end position="365"/>
    </location>
</feature>
<dbReference type="InterPro" id="IPR025380">
    <property type="entry name" value="DUF4369"/>
</dbReference>
<evidence type="ECO:0000313" key="7">
    <source>
        <dbReference type="EMBL" id="RAJ02663.1"/>
    </source>
</evidence>
<sequence length="365" mass="41202">MKHLKHTFLVGILTILGLAANAQFNIHGTITGADGKMIYLFDDEDNYADDSVFIKNNQFNFTIKKPNKERVYALILGENQYPMLLIPGSDPALTFTATEAEFPIAQSLTTNEQTQAMQTYQKLFRPLVNRALNLNIEAARIDSADESGKEAFREKARVFSQDVASTGKAFIKQHPKAIASVWMLLNELRNRLEPDDFMATFYSLDKSVQDSRYGQMAKNYIAQLQGNALNVTAPDFTQDDVKGKPVKLSQFRGKYVLVDFWASWCGPCRQENPNVVKAYEKYKNKNFTILGVSLDQDKNRWIGAIRQDGLNWTQVSDLQGWNNEVARQYGINSIPANFLVSPDGKIIARNLRGAQLEKALESLIK</sequence>
<comment type="subcellular location">
    <subcellularLocation>
        <location evidence="1">Cell envelope</location>
    </subcellularLocation>
</comment>
<dbReference type="InterPro" id="IPR036249">
    <property type="entry name" value="Thioredoxin-like_sf"/>
</dbReference>
<dbReference type="InterPro" id="IPR013766">
    <property type="entry name" value="Thioredoxin_domain"/>
</dbReference>
<dbReference type="PANTHER" id="PTHR42852">
    <property type="entry name" value="THIOL:DISULFIDE INTERCHANGE PROTEIN DSBE"/>
    <property type="match status" value="1"/>
</dbReference>
<keyword evidence="5" id="KW-0732">Signal</keyword>
<keyword evidence="4" id="KW-0676">Redox-active center</keyword>
<evidence type="ECO:0000259" key="6">
    <source>
        <dbReference type="PROSITE" id="PS51352"/>
    </source>
</evidence>
<dbReference type="Proteomes" id="UP000249547">
    <property type="component" value="Unassembled WGS sequence"/>
</dbReference>
<dbReference type="PROSITE" id="PS51352">
    <property type="entry name" value="THIOREDOXIN_2"/>
    <property type="match status" value="1"/>
</dbReference>
<dbReference type="GO" id="GO:0016209">
    <property type="term" value="F:antioxidant activity"/>
    <property type="evidence" value="ECO:0007669"/>
    <property type="project" value="InterPro"/>
</dbReference>
<feature type="signal peptide" evidence="5">
    <location>
        <begin position="1"/>
        <end position="22"/>
    </location>
</feature>
<dbReference type="SUPFAM" id="SSF52833">
    <property type="entry name" value="Thioredoxin-like"/>
    <property type="match status" value="1"/>
</dbReference>
<dbReference type="CDD" id="cd02966">
    <property type="entry name" value="TlpA_like_family"/>
    <property type="match status" value="1"/>
</dbReference>
<dbReference type="PROSITE" id="PS00194">
    <property type="entry name" value="THIOREDOXIN_1"/>
    <property type="match status" value="1"/>
</dbReference>
<evidence type="ECO:0000256" key="5">
    <source>
        <dbReference type="SAM" id="SignalP"/>
    </source>
</evidence>
<dbReference type="Gene3D" id="3.40.30.10">
    <property type="entry name" value="Glutaredoxin"/>
    <property type="match status" value="1"/>
</dbReference>
<reference evidence="7 8" key="1">
    <citation type="submission" date="2018-06" db="EMBL/GenBank/DDBJ databases">
        <title>Genomic Encyclopedia of Archaeal and Bacterial Type Strains, Phase II (KMG-II): from individual species to whole genera.</title>
        <authorList>
            <person name="Goeker M."/>
        </authorList>
    </citation>
    <scope>NUCLEOTIDE SEQUENCE [LARGE SCALE GENOMIC DNA]</scope>
    <source>
        <strain evidence="7 8">DSM 23857</strain>
    </source>
</reference>
<dbReference type="RefSeq" id="WP_111599084.1">
    <property type="nucleotide sequence ID" value="NZ_QLLL01000006.1"/>
</dbReference>
<name>A0A327QH60_9BACT</name>
<dbReference type="InterPro" id="IPR017937">
    <property type="entry name" value="Thioredoxin_CS"/>
</dbReference>
<dbReference type="GO" id="GO:0016491">
    <property type="term" value="F:oxidoreductase activity"/>
    <property type="evidence" value="ECO:0007669"/>
    <property type="project" value="InterPro"/>
</dbReference>
<gene>
    <name evidence="7" type="ORF">LX64_03683</name>
</gene>
<proteinExistence type="predicted"/>
<dbReference type="AlphaFoldDB" id="A0A327QH60"/>
<dbReference type="EMBL" id="QLLL01000006">
    <property type="protein sequence ID" value="RAJ02663.1"/>
    <property type="molecule type" value="Genomic_DNA"/>
</dbReference>
<dbReference type="InterPro" id="IPR050553">
    <property type="entry name" value="Thioredoxin_ResA/DsbE_sf"/>
</dbReference>
<evidence type="ECO:0000313" key="8">
    <source>
        <dbReference type="Proteomes" id="UP000249547"/>
    </source>
</evidence>
<evidence type="ECO:0000256" key="4">
    <source>
        <dbReference type="ARBA" id="ARBA00023284"/>
    </source>
</evidence>
<comment type="caution">
    <text evidence="7">The sequence shown here is derived from an EMBL/GenBank/DDBJ whole genome shotgun (WGS) entry which is preliminary data.</text>
</comment>
<keyword evidence="8" id="KW-1185">Reference proteome</keyword>
<protein>
    <submittedName>
        <fullName evidence="7">Peroxiredoxin</fullName>
    </submittedName>
</protein>
<feature type="chain" id="PRO_5016422470" evidence="5">
    <location>
        <begin position="23"/>
        <end position="365"/>
    </location>
</feature>
<dbReference type="Pfam" id="PF00578">
    <property type="entry name" value="AhpC-TSA"/>
    <property type="match status" value="1"/>
</dbReference>
<accession>A0A327QH60</accession>
<keyword evidence="2" id="KW-0201">Cytochrome c-type biogenesis</keyword>
<dbReference type="InterPro" id="IPR000866">
    <property type="entry name" value="AhpC/TSA"/>
</dbReference>
<dbReference type="PANTHER" id="PTHR42852:SF6">
    <property type="entry name" value="THIOL:DISULFIDE INTERCHANGE PROTEIN DSBE"/>
    <property type="match status" value="1"/>
</dbReference>
<dbReference type="GO" id="GO:0017004">
    <property type="term" value="P:cytochrome complex assembly"/>
    <property type="evidence" value="ECO:0007669"/>
    <property type="project" value="UniProtKB-KW"/>
</dbReference>
<dbReference type="GO" id="GO:0030313">
    <property type="term" value="C:cell envelope"/>
    <property type="evidence" value="ECO:0007669"/>
    <property type="project" value="UniProtKB-SubCell"/>
</dbReference>
<organism evidence="7 8">
    <name type="scientific">Chitinophaga skermanii</name>
    <dbReference type="NCBI Taxonomy" id="331697"/>
    <lineage>
        <taxon>Bacteria</taxon>
        <taxon>Pseudomonadati</taxon>
        <taxon>Bacteroidota</taxon>
        <taxon>Chitinophagia</taxon>
        <taxon>Chitinophagales</taxon>
        <taxon>Chitinophagaceae</taxon>
        <taxon>Chitinophaga</taxon>
    </lineage>
</organism>
<evidence type="ECO:0000256" key="2">
    <source>
        <dbReference type="ARBA" id="ARBA00022748"/>
    </source>
</evidence>
<evidence type="ECO:0000256" key="3">
    <source>
        <dbReference type="ARBA" id="ARBA00023157"/>
    </source>
</evidence>
<dbReference type="Pfam" id="PF14289">
    <property type="entry name" value="DUF4369"/>
    <property type="match status" value="1"/>
</dbReference>
<keyword evidence="3" id="KW-1015">Disulfide bond</keyword>
<evidence type="ECO:0000256" key="1">
    <source>
        <dbReference type="ARBA" id="ARBA00004196"/>
    </source>
</evidence>